<proteinExistence type="predicted"/>
<reference evidence="1" key="2">
    <citation type="submission" date="2022-01" db="EMBL/GenBank/DDBJ databases">
        <authorList>
            <person name="Yamashiro T."/>
            <person name="Shiraishi A."/>
            <person name="Satake H."/>
            <person name="Nakayama K."/>
        </authorList>
    </citation>
    <scope>NUCLEOTIDE SEQUENCE</scope>
</reference>
<evidence type="ECO:0000313" key="2">
    <source>
        <dbReference type="Proteomes" id="UP001151760"/>
    </source>
</evidence>
<gene>
    <name evidence="1" type="ORF">Tco_0751119</name>
</gene>
<keyword evidence="2" id="KW-1185">Reference proteome</keyword>
<dbReference type="EMBL" id="BQNB010010985">
    <property type="protein sequence ID" value="GJS84578.1"/>
    <property type="molecule type" value="Genomic_DNA"/>
</dbReference>
<comment type="caution">
    <text evidence="1">The sequence shown here is derived from an EMBL/GenBank/DDBJ whole genome shotgun (WGS) entry which is preliminary data.</text>
</comment>
<sequence>MGRLEIAKVAIGGIRCGVCRQSGEERGTVLGVNLAGSEDRYPFGVGDDEQLFPGYFEVWIMSGKVPESYTLYCKYSPLVVQL</sequence>
<name>A0ABQ4Z6S6_9ASTR</name>
<accession>A0ABQ4Z6S6</accession>
<evidence type="ECO:0000313" key="1">
    <source>
        <dbReference type="EMBL" id="GJS84578.1"/>
    </source>
</evidence>
<organism evidence="1 2">
    <name type="scientific">Tanacetum coccineum</name>
    <dbReference type="NCBI Taxonomy" id="301880"/>
    <lineage>
        <taxon>Eukaryota</taxon>
        <taxon>Viridiplantae</taxon>
        <taxon>Streptophyta</taxon>
        <taxon>Embryophyta</taxon>
        <taxon>Tracheophyta</taxon>
        <taxon>Spermatophyta</taxon>
        <taxon>Magnoliopsida</taxon>
        <taxon>eudicotyledons</taxon>
        <taxon>Gunneridae</taxon>
        <taxon>Pentapetalae</taxon>
        <taxon>asterids</taxon>
        <taxon>campanulids</taxon>
        <taxon>Asterales</taxon>
        <taxon>Asteraceae</taxon>
        <taxon>Asteroideae</taxon>
        <taxon>Anthemideae</taxon>
        <taxon>Anthemidinae</taxon>
        <taxon>Tanacetum</taxon>
    </lineage>
</organism>
<protein>
    <submittedName>
        <fullName evidence="1">Uncharacterized protein</fullName>
    </submittedName>
</protein>
<dbReference type="Proteomes" id="UP001151760">
    <property type="component" value="Unassembled WGS sequence"/>
</dbReference>
<reference evidence="1" key="1">
    <citation type="journal article" date="2022" name="Int. J. Mol. Sci.">
        <title>Draft Genome of Tanacetum Coccineum: Genomic Comparison of Closely Related Tanacetum-Family Plants.</title>
        <authorList>
            <person name="Yamashiro T."/>
            <person name="Shiraishi A."/>
            <person name="Nakayama K."/>
            <person name="Satake H."/>
        </authorList>
    </citation>
    <scope>NUCLEOTIDE SEQUENCE</scope>
</reference>